<dbReference type="GO" id="GO:0046695">
    <property type="term" value="C:SLIK (SAGA-like) complex"/>
    <property type="evidence" value="ECO:0007669"/>
    <property type="project" value="InterPro"/>
</dbReference>
<dbReference type="OrthoDB" id="361039at2759"/>
<comment type="caution">
    <text evidence="7">The sequence shown here is derived from an EMBL/GenBank/DDBJ whole genome shotgun (WGS) entry which is preliminary data.</text>
</comment>
<dbReference type="GO" id="GO:0051123">
    <property type="term" value="P:RNA polymerase II preinitiation complex assembly"/>
    <property type="evidence" value="ECO:0007669"/>
    <property type="project" value="TreeGrafter"/>
</dbReference>
<organism evidence="7 8">
    <name type="scientific">Hericium alpestre</name>
    <dbReference type="NCBI Taxonomy" id="135208"/>
    <lineage>
        <taxon>Eukaryota</taxon>
        <taxon>Fungi</taxon>
        <taxon>Dikarya</taxon>
        <taxon>Basidiomycota</taxon>
        <taxon>Agaricomycotina</taxon>
        <taxon>Agaricomycetes</taxon>
        <taxon>Russulales</taxon>
        <taxon>Hericiaceae</taxon>
        <taxon>Hericium</taxon>
    </lineage>
</organism>
<sequence>MSSTEYTKSSRYFPSLFTLVPPSQSSQEASRFMRHSRRTTLTTSDIDLALRVLNIEPLYGHSSAQTPAFRRAPPYSQMPNAGTVYFVEDEEIDFDRLLKEEKLSMPPGVRWTAHWLAVVSEQTLHRR</sequence>
<dbReference type="EMBL" id="SFCI01000427">
    <property type="protein sequence ID" value="TFY79870.1"/>
    <property type="molecule type" value="Genomic_DNA"/>
</dbReference>
<dbReference type="Gene3D" id="1.10.20.10">
    <property type="entry name" value="Histone, subunit A"/>
    <property type="match status" value="1"/>
</dbReference>
<dbReference type="STRING" id="135208.A0A4Z0A0B9"/>
<dbReference type="InterPro" id="IPR037796">
    <property type="entry name" value="TAF6"/>
</dbReference>
<feature type="domain" description="TATA box binding protein associated factor (TAF) histone-like fold" evidence="6">
    <location>
        <begin position="27"/>
        <end position="51"/>
    </location>
</feature>
<comment type="subcellular location">
    <subcellularLocation>
        <location evidence="1">Nucleus</location>
    </subcellularLocation>
</comment>
<dbReference type="Pfam" id="PF02969">
    <property type="entry name" value="TAF"/>
    <property type="match status" value="1"/>
</dbReference>
<evidence type="ECO:0000256" key="3">
    <source>
        <dbReference type="ARBA" id="ARBA00023015"/>
    </source>
</evidence>
<protein>
    <recommendedName>
        <fullName evidence="6">TATA box binding protein associated factor (TAF) histone-like fold domain-containing protein</fullName>
    </recommendedName>
</protein>
<name>A0A4Z0A0B9_9AGAM</name>
<dbReference type="GO" id="GO:0005669">
    <property type="term" value="C:transcription factor TFIID complex"/>
    <property type="evidence" value="ECO:0007669"/>
    <property type="project" value="InterPro"/>
</dbReference>
<evidence type="ECO:0000313" key="8">
    <source>
        <dbReference type="Proteomes" id="UP000298061"/>
    </source>
</evidence>
<dbReference type="InterPro" id="IPR004823">
    <property type="entry name" value="TAF_TATA-bd_Histone-like_dom"/>
</dbReference>
<dbReference type="InterPro" id="IPR009072">
    <property type="entry name" value="Histone-fold"/>
</dbReference>
<reference evidence="7 8" key="1">
    <citation type="submission" date="2019-02" db="EMBL/GenBank/DDBJ databases">
        <title>Genome sequencing of the rare red list fungi Hericium alpestre (H. flagellum).</title>
        <authorList>
            <person name="Buettner E."/>
            <person name="Kellner H."/>
        </authorList>
    </citation>
    <scope>NUCLEOTIDE SEQUENCE [LARGE SCALE GENOMIC DNA]</scope>
    <source>
        <strain evidence="7 8">DSM 108284</strain>
    </source>
</reference>
<keyword evidence="8" id="KW-1185">Reference proteome</keyword>
<proteinExistence type="inferred from homology"/>
<keyword evidence="5" id="KW-0539">Nucleus</keyword>
<dbReference type="GO" id="GO:0016251">
    <property type="term" value="F:RNA polymerase II general transcription initiation factor activity"/>
    <property type="evidence" value="ECO:0007669"/>
    <property type="project" value="InterPro"/>
</dbReference>
<evidence type="ECO:0000256" key="5">
    <source>
        <dbReference type="ARBA" id="ARBA00023242"/>
    </source>
</evidence>
<dbReference type="PANTHER" id="PTHR10221">
    <property type="entry name" value="TRANSCRIPTION INITIATION FACTOR TFIID SUBUNIT 6"/>
    <property type="match status" value="1"/>
</dbReference>
<dbReference type="SUPFAM" id="SSF47113">
    <property type="entry name" value="Histone-fold"/>
    <property type="match status" value="1"/>
</dbReference>
<dbReference type="Proteomes" id="UP000298061">
    <property type="component" value="Unassembled WGS sequence"/>
</dbReference>
<dbReference type="AlphaFoldDB" id="A0A4Z0A0B9"/>
<dbReference type="GO" id="GO:0046982">
    <property type="term" value="F:protein heterodimerization activity"/>
    <property type="evidence" value="ECO:0007669"/>
    <property type="project" value="InterPro"/>
</dbReference>
<accession>A0A4Z0A0B9</accession>
<evidence type="ECO:0000256" key="1">
    <source>
        <dbReference type="ARBA" id="ARBA00004123"/>
    </source>
</evidence>
<dbReference type="GO" id="GO:0000124">
    <property type="term" value="C:SAGA complex"/>
    <property type="evidence" value="ECO:0007669"/>
    <property type="project" value="InterPro"/>
</dbReference>
<dbReference type="GO" id="GO:0003713">
    <property type="term" value="F:transcription coactivator activity"/>
    <property type="evidence" value="ECO:0007669"/>
    <property type="project" value="TreeGrafter"/>
</dbReference>
<keyword evidence="4" id="KW-0804">Transcription</keyword>
<evidence type="ECO:0000259" key="6">
    <source>
        <dbReference type="Pfam" id="PF02969"/>
    </source>
</evidence>
<gene>
    <name evidence="7" type="ORF">EWM64_g4140</name>
</gene>
<comment type="similarity">
    <text evidence="2">Belongs to the TAF6 family.</text>
</comment>
<evidence type="ECO:0000256" key="4">
    <source>
        <dbReference type="ARBA" id="ARBA00023163"/>
    </source>
</evidence>
<evidence type="ECO:0000313" key="7">
    <source>
        <dbReference type="EMBL" id="TFY79870.1"/>
    </source>
</evidence>
<dbReference type="PANTHER" id="PTHR10221:SF9">
    <property type="entry name" value="TRANSCRIPTION INITIATION FACTOR TFIID SUBUNIT 6"/>
    <property type="match status" value="1"/>
</dbReference>
<evidence type="ECO:0000256" key="2">
    <source>
        <dbReference type="ARBA" id="ARBA00007688"/>
    </source>
</evidence>
<keyword evidence="3" id="KW-0805">Transcription regulation</keyword>